<evidence type="ECO:0000259" key="1">
    <source>
        <dbReference type="PROSITE" id="PS50943"/>
    </source>
</evidence>
<dbReference type="Pfam" id="PF01381">
    <property type="entry name" value="HTH_3"/>
    <property type="match status" value="1"/>
</dbReference>
<reference evidence="2 3" key="1">
    <citation type="submission" date="2019-09" db="EMBL/GenBank/DDBJ databases">
        <title>Whole-genome sequence of the purple sulfur bacterium Thiohalocapsa marina DSM 19078.</title>
        <authorList>
            <person name="Kyndt J.A."/>
            <person name="Meyer T.E."/>
        </authorList>
    </citation>
    <scope>NUCLEOTIDE SEQUENCE [LARGE SCALE GENOMIC DNA]</scope>
    <source>
        <strain evidence="2 3">DSM 19078</strain>
    </source>
</reference>
<dbReference type="GO" id="GO:0003677">
    <property type="term" value="F:DNA binding"/>
    <property type="evidence" value="ECO:0007669"/>
    <property type="project" value="InterPro"/>
</dbReference>
<accession>A0A5M8FIV6</accession>
<keyword evidence="3" id="KW-1185">Reference proteome</keyword>
<dbReference type="Proteomes" id="UP000322981">
    <property type="component" value="Unassembled WGS sequence"/>
</dbReference>
<dbReference type="EMBL" id="VWXX01000017">
    <property type="protein sequence ID" value="KAA6184639.1"/>
    <property type="molecule type" value="Genomic_DNA"/>
</dbReference>
<evidence type="ECO:0000313" key="3">
    <source>
        <dbReference type="Proteomes" id="UP000322981"/>
    </source>
</evidence>
<organism evidence="2 3">
    <name type="scientific">Thiohalocapsa marina</name>
    <dbReference type="NCBI Taxonomy" id="424902"/>
    <lineage>
        <taxon>Bacteria</taxon>
        <taxon>Pseudomonadati</taxon>
        <taxon>Pseudomonadota</taxon>
        <taxon>Gammaproteobacteria</taxon>
        <taxon>Chromatiales</taxon>
        <taxon>Chromatiaceae</taxon>
        <taxon>Thiohalocapsa</taxon>
    </lineage>
</organism>
<dbReference type="CDD" id="cd00093">
    <property type="entry name" value="HTH_XRE"/>
    <property type="match status" value="1"/>
</dbReference>
<dbReference type="Gene3D" id="1.10.260.40">
    <property type="entry name" value="lambda repressor-like DNA-binding domains"/>
    <property type="match status" value="1"/>
</dbReference>
<dbReference type="InterPro" id="IPR001387">
    <property type="entry name" value="Cro/C1-type_HTH"/>
</dbReference>
<comment type="caution">
    <text evidence="2">The sequence shown here is derived from an EMBL/GenBank/DDBJ whole genome shotgun (WGS) entry which is preliminary data.</text>
</comment>
<sequence length="118" mass="12939">MNAPTDVQIIQHNGVPAFAVLPMAQYEALLTRHGGKRDTLPHAVVKLNVQQGHSLLKAWRLWLGWTQAELASRAKVTQAQVARFESGKGIPRADTLLRLSSAMGVMADLLWDDDGANE</sequence>
<evidence type="ECO:0000313" key="2">
    <source>
        <dbReference type="EMBL" id="KAA6184639.1"/>
    </source>
</evidence>
<feature type="domain" description="HTH cro/C1-type" evidence="1">
    <location>
        <begin position="56"/>
        <end position="109"/>
    </location>
</feature>
<dbReference type="InterPro" id="IPR010982">
    <property type="entry name" value="Lambda_DNA-bd_dom_sf"/>
</dbReference>
<dbReference type="RefSeq" id="WP_150093595.1">
    <property type="nucleotide sequence ID" value="NZ_JBFUOH010000035.1"/>
</dbReference>
<protein>
    <submittedName>
        <fullName evidence="2">Helix-turn-helix transcriptional regulator</fullName>
    </submittedName>
</protein>
<dbReference type="SUPFAM" id="SSF47413">
    <property type="entry name" value="lambda repressor-like DNA-binding domains"/>
    <property type="match status" value="1"/>
</dbReference>
<gene>
    <name evidence="2" type="ORF">F2Q65_11755</name>
</gene>
<name>A0A5M8FIV6_9GAMM</name>
<dbReference type="AlphaFoldDB" id="A0A5M8FIV6"/>
<dbReference type="PROSITE" id="PS50943">
    <property type="entry name" value="HTH_CROC1"/>
    <property type="match status" value="1"/>
</dbReference>
<dbReference type="OrthoDB" id="129597at2"/>
<proteinExistence type="predicted"/>
<dbReference type="SMART" id="SM00530">
    <property type="entry name" value="HTH_XRE"/>
    <property type="match status" value="1"/>
</dbReference>